<dbReference type="PANTHER" id="PTHR43280">
    <property type="entry name" value="ARAC-FAMILY TRANSCRIPTIONAL REGULATOR"/>
    <property type="match status" value="1"/>
</dbReference>
<evidence type="ECO:0000256" key="4">
    <source>
        <dbReference type="PROSITE-ProRule" id="PRU00169"/>
    </source>
</evidence>
<sequence length="482" mass="55026">MPIMDGVQLSSEIQRRYPHMPFVMLSNYDDFAYVRSALQHGAVDYLLKHMLNEQLLLELLRNLRSRLKSGENAETADYRVIATQIQALKHKFVIQILSRFFKHETEIVAHIRAQRLPIDTKKVVPIVIELDQSRDAMARRGLNEEELLHFSILNIIEEVLSDNDNGIAAPISNGRFVVLLSYASTRSAANMDHRTRSVVNRIDQCLKTFVKLHASFSIGVQCEHMLQVPDSYEQACGKLAEKFYLGTNCMIYPDMQSEILIDKMTGLDLKMEKELVAALKLDDAEAVQATMTAIFQSIRRERLSPVAAQMIFNELLGMINRICREMQIDTEHAYSASAPPHEVMASLETLDEIQSWLEGIFHRLLRLLHRSEERIASPNIRKAAAYMKKHLHENLSLGDVADQVGISAPYLSQIFKEEQGIGFLDYFMELRLDKAKTLLLEEKLELKEIAAACGFNNYPYFFNVFKKKVGMTPGAYVKLNKS</sequence>
<dbReference type="EMBL" id="JBHSMH010000082">
    <property type="protein sequence ID" value="MFC5470935.1"/>
    <property type="molecule type" value="Genomic_DNA"/>
</dbReference>
<dbReference type="SUPFAM" id="SSF52172">
    <property type="entry name" value="CheY-like"/>
    <property type="match status" value="1"/>
</dbReference>
<gene>
    <name evidence="7" type="ORF">ACFPPD_19800</name>
</gene>
<evidence type="ECO:0000259" key="5">
    <source>
        <dbReference type="PROSITE" id="PS01124"/>
    </source>
</evidence>
<dbReference type="Proteomes" id="UP001596105">
    <property type="component" value="Unassembled WGS sequence"/>
</dbReference>
<evidence type="ECO:0000256" key="3">
    <source>
        <dbReference type="ARBA" id="ARBA00023163"/>
    </source>
</evidence>
<dbReference type="SUPFAM" id="SSF46689">
    <property type="entry name" value="Homeodomain-like"/>
    <property type="match status" value="2"/>
</dbReference>
<dbReference type="PANTHER" id="PTHR43280:SF10">
    <property type="entry name" value="REGULATORY PROTEIN POCR"/>
    <property type="match status" value="1"/>
</dbReference>
<evidence type="ECO:0000259" key="6">
    <source>
        <dbReference type="PROSITE" id="PS50110"/>
    </source>
</evidence>
<dbReference type="Pfam" id="PF00072">
    <property type="entry name" value="Response_reg"/>
    <property type="match status" value="1"/>
</dbReference>
<accession>A0ABW0M053</accession>
<dbReference type="Pfam" id="PF12833">
    <property type="entry name" value="HTH_18"/>
    <property type="match status" value="1"/>
</dbReference>
<comment type="caution">
    <text evidence="7">The sequence shown here is derived from an EMBL/GenBank/DDBJ whole genome shotgun (WGS) entry which is preliminary data.</text>
</comment>
<reference evidence="8" key="1">
    <citation type="journal article" date="2019" name="Int. J. Syst. Evol. Microbiol.">
        <title>The Global Catalogue of Microorganisms (GCM) 10K type strain sequencing project: providing services to taxonomists for standard genome sequencing and annotation.</title>
        <authorList>
            <consortium name="The Broad Institute Genomics Platform"/>
            <consortium name="The Broad Institute Genome Sequencing Center for Infectious Disease"/>
            <person name="Wu L."/>
            <person name="Ma J."/>
        </authorList>
    </citation>
    <scope>NUCLEOTIDE SEQUENCE [LARGE SCALE GENOMIC DNA]</scope>
    <source>
        <strain evidence="8">CCUG 57113</strain>
    </source>
</reference>
<dbReference type="InterPro" id="IPR009057">
    <property type="entry name" value="Homeodomain-like_sf"/>
</dbReference>
<dbReference type="InterPro" id="IPR001789">
    <property type="entry name" value="Sig_transdc_resp-reg_receiver"/>
</dbReference>
<feature type="domain" description="Response regulatory" evidence="6">
    <location>
        <begin position="1"/>
        <end position="63"/>
    </location>
</feature>
<organism evidence="7 8">
    <name type="scientific">Cohnella suwonensis</name>
    <dbReference type="NCBI Taxonomy" id="696072"/>
    <lineage>
        <taxon>Bacteria</taxon>
        <taxon>Bacillati</taxon>
        <taxon>Bacillota</taxon>
        <taxon>Bacilli</taxon>
        <taxon>Bacillales</taxon>
        <taxon>Paenibacillaceae</taxon>
        <taxon>Cohnella</taxon>
    </lineage>
</organism>
<dbReference type="PROSITE" id="PS01124">
    <property type="entry name" value="HTH_ARAC_FAMILY_2"/>
    <property type="match status" value="1"/>
</dbReference>
<proteinExistence type="predicted"/>
<dbReference type="Gene3D" id="1.10.10.60">
    <property type="entry name" value="Homeodomain-like"/>
    <property type="match status" value="2"/>
</dbReference>
<dbReference type="SMART" id="SM00342">
    <property type="entry name" value="HTH_ARAC"/>
    <property type="match status" value="1"/>
</dbReference>
<evidence type="ECO:0000313" key="7">
    <source>
        <dbReference type="EMBL" id="MFC5470935.1"/>
    </source>
</evidence>
<evidence type="ECO:0000256" key="2">
    <source>
        <dbReference type="ARBA" id="ARBA00023125"/>
    </source>
</evidence>
<dbReference type="Gene3D" id="3.40.50.2300">
    <property type="match status" value="1"/>
</dbReference>
<keyword evidence="2" id="KW-0238">DNA-binding</keyword>
<keyword evidence="1" id="KW-0805">Transcription regulation</keyword>
<name>A0ABW0M053_9BACL</name>
<dbReference type="Pfam" id="PF17853">
    <property type="entry name" value="GGDEF_2"/>
    <property type="match status" value="1"/>
</dbReference>
<keyword evidence="3" id="KW-0804">Transcription</keyword>
<dbReference type="RefSeq" id="WP_378083016.1">
    <property type="nucleotide sequence ID" value="NZ_JBHSMH010000082.1"/>
</dbReference>
<dbReference type="InterPro" id="IPR018060">
    <property type="entry name" value="HTH_AraC"/>
</dbReference>
<keyword evidence="8" id="KW-1185">Reference proteome</keyword>
<dbReference type="InterPro" id="IPR041522">
    <property type="entry name" value="CdaR_GGDEF"/>
</dbReference>
<dbReference type="PROSITE" id="PS50110">
    <property type="entry name" value="RESPONSE_REGULATORY"/>
    <property type="match status" value="1"/>
</dbReference>
<evidence type="ECO:0000313" key="8">
    <source>
        <dbReference type="Proteomes" id="UP001596105"/>
    </source>
</evidence>
<protein>
    <submittedName>
        <fullName evidence="7">Helix-turn-helix domain-containing protein</fullName>
    </submittedName>
</protein>
<dbReference type="InterPro" id="IPR018062">
    <property type="entry name" value="HTH_AraC-typ_CS"/>
</dbReference>
<dbReference type="InterPro" id="IPR011006">
    <property type="entry name" value="CheY-like_superfamily"/>
</dbReference>
<comment type="caution">
    <text evidence="4">Lacks conserved residue(s) required for the propagation of feature annotation.</text>
</comment>
<dbReference type="PROSITE" id="PS00041">
    <property type="entry name" value="HTH_ARAC_FAMILY_1"/>
    <property type="match status" value="1"/>
</dbReference>
<evidence type="ECO:0000256" key="1">
    <source>
        <dbReference type="ARBA" id="ARBA00023015"/>
    </source>
</evidence>
<feature type="domain" description="HTH araC/xylS-type" evidence="5">
    <location>
        <begin position="381"/>
        <end position="479"/>
    </location>
</feature>